<proteinExistence type="predicted"/>
<accession>A0A1S1LSC8</accession>
<dbReference type="RefSeq" id="WP_057969848.1">
    <property type="nucleotide sequence ID" value="NZ_MLII01000028.1"/>
</dbReference>
<dbReference type="Gene3D" id="3.40.50.1820">
    <property type="entry name" value="alpha/beta hydrolase"/>
    <property type="match status" value="1"/>
</dbReference>
<dbReference type="SUPFAM" id="SSF53474">
    <property type="entry name" value="alpha/beta-Hydrolases"/>
    <property type="match status" value="1"/>
</dbReference>
<organism evidence="2 3">
    <name type="scientific">Mycobacteroides chelonae</name>
    <name type="common">Mycobacterium chelonae</name>
    <dbReference type="NCBI Taxonomy" id="1774"/>
    <lineage>
        <taxon>Bacteria</taxon>
        <taxon>Bacillati</taxon>
        <taxon>Actinomycetota</taxon>
        <taxon>Actinomycetes</taxon>
        <taxon>Mycobacteriales</taxon>
        <taxon>Mycobacteriaceae</taxon>
        <taxon>Mycobacteroides</taxon>
    </lineage>
</organism>
<dbReference type="PRINTS" id="PR00111">
    <property type="entry name" value="ABHYDROLASE"/>
</dbReference>
<dbReference type="InterPro" id="IPR029058">
    <property type="entry name" value="AB_hydrolase_fold"/>
</dbReference>
<dbReference type="PRINTS" id="PR00412">
    <property type="entry name" value="EPOXHYDRLASE"/>
</dbReference>
<evidence type="ECO:0000259" key="1">
    <source>
        <dbReference type="Pfam" id="PF12697"/>
    </source>
</evidence>
<reference evidence="2 3" key="1">
    <citation type="submission" date="2016-10" db="EMBL/GenBank/DDBJ databases">
        <title>Evaluation of Human, Veterinary and Environmental Mycobacterium chelonae Isolates by Core Genome Phylogenomic Analysis, Targeted Gene Comparison, and Anti-microbial Susceptibility Patterns: A Tale of Mistaken Identities.</title>
        <authorList>
            <person name="Fogelson S.B."/>
            <person name="Camus A.C."/>
            <person name="Lorenz W."/>
            <person name="Vasireddy R."/>
            <person name="Vasireddy S."/>
            <person name="Smith T."/>
            <person name="Brown-Elliott B.A."/>
            <person name="Wallace R.J.Jr."/>
            <person name="Hasan N.A."/>
            <person name="Reischl U."/>
            <person name="Sanchez S."/>
        </authorList>
    </citation>
    <scope>NUCLEOTIDE SEQUENCE [LARGE SCALE GENOMIC DNA]</scope>
    <source>
        <strain evidence="2 3">15515</strain>
    </source>
</reference>
<dbReference type="Proteomes" id="UP000180043">
    <property type="component" value="Unassembled WGS sequence"/>
</dbReference>
<feature type="domain" description="AB hydrolase-1" evidence="1">
    <location>
        <begin position="26"/>
        <end position="268"/>
    </location>
</feature>
<comment type="caution">
    <text evidence="2">The sequence shown here is derived from an EMBL/GenBank/DDBJ whole genome shotgun (WGS) entry which is preliminary data.</text>
</comment>
<dbReference type="PANTHER" id="PTHR43689">
    <property type="entry name" value="HYDROLASE"/>
    <property type="match status" value="1"/>
</dbReference>
<name>A0A1S1LSC8_MYCCH</name>
<evidence type="ECO:0000313" key="2">
    <source>
        <dbReference type="EMBL" id="OHU59569.1"/>
    </source>
</evidence>
<dbReference type="AlphaFoldDB" id="A0A1S1LSC8"/>
<dbReference type="PANTHER" id="PTHR43689:SF8">
    <property type="entry name" value="ALPHA_BETA-HYDROLASES SUPERFAMILY PROTEIN"/>
    <property type="match status" value="1"/>
</dbReference>
<evidence type="ECO:0000313" key="3">
    <source>
        <dbReference type="Proteomes" id="UP000180043"/>
    </source>
</evidence>
<dbReference type="GO" id="GO:0003824">
    <property type="term" value="F:catalytic activity"/>
    <property type="evidence" value="ECO:0007669"/>
    <property type="project" value="InterPro"/>
</dbReference>
<dbReference type="InterPro" id="IPR000639">
    <property type="entry name" value="Epox_hydrolase-like"/>
</dbReference>
<dbReference type="InterPro" id="IPR000073">
    <property type="entry name" value="AB_hydrolase_1"/>
</dbReference>
<sequence>MINERRTVHDGVGTRELFVEGDGPTVVLLHGFGHPADAWRPVLNRLAEAGQAAVAVDLPGFGAADLAASSAWLPQGDRFVAAVVAAHSQQAPVVLVGNSLGAYLAVRAAASPMRLPISGIVSTATPGLGWTALVRAAFVGDGRWLTWGAGISAPRWIRRCGADMLAGYLLYGDRSRLDPELVRILSTQVYSRRGARELLERATSMKFAVDAEPAVVGVSCPAVFVHGRRDRLVAFASSEGWHLATPGSRLVVLDKAGHCPQLDAPNEICSLARELVMATRRDCRPA</sequence>
<dbReference type="EMBL" id="MLIQ01000011">
    <property type="protein sequence ID" value="OHU59569.1"/>
    <property type="molecule type" value="Genomic_DNA"/>
</dbReference>
<dbReference type="Pfam" id="PF12697">
    <property type="entry name" value="Abhydrolase_6"/>
    <property type="match status" value="1"/>
</dbReference>
<gene>
    <name evidence="2" type="ORF">BKG82_03075</name>
</gene>
<protein>
    <recommendedName>
        <fullName evidence="1">AB hydrolase-1 domain-containing protein</fullName>
    </recommendedName>
</protein>